<evidence type="ECO:0000256" key="8">
    <source>
        <dbReference type="ARBA" id="ARBA00048552"/>
    </source>
</evidence>
<dbReference type="Proteomes" id="UP000006729">
    <property type="component" value="Chromosome 4"/>
</dbReference>
<accession>A0A2K2AT16</accession>
<dbReference type="SMART" id="SM01311">
    <property type="entry name" value="RPOL_N"/>
    <property type="match status" value="1"/>
</dbReference>
<evidence type="ECO:0000256" key="6">
    <source>
        <dbReference type="ARBA" id="ARBA00022946"/>
    </source>
</evidence>
<dbReference type="Gene3D" id="1.10.1320.10">
    <property type="entry name" value="DNA-directed RNA polymerase, N-terminal domain"/>
    <property type="match status" value="1"/>
</dbReference>
<comment type="catalytic activity">
    <reaction evidence="8 9">
        <text>RNA(n) + a ribonucleoside 5'-triphosphate = RNA(n+1) + diphosphate</text>
        <dbReference type="Rhea" id="RHEA:21248"/>
        <dbReference type="Rhea" id="RHEA-COMP:14527"/>
        <dbReference type="Rhea" id="RHEA-COMP:17342"/>
        <dbReference type="ChEBI" id="CHEBI:33019"/>
        <dbReference type="ChEBI" id="CHEBI:61557"/>
        <dbReference type="ChEBI" id="CHEBI:140395"/>
        <dbReference type="EC" id="2.7.7.6"/>
    </reaction>
</comment>
<organism evidence="10 11">
    <name type="scientific">Populus trichocarpa</name>
    <name type="common">Western balsam poplar</name>
    <name type="synonym">Populus balsamifera subsp. trichocarpa</name>
    <dbReference type="NCBI Taxonomy" id="3694"/>
    <lineage>
        <taxon>Eukaryota</taxon>
        <taxon>Viridiplantae</taxon>
        <taxon>Streptophyta</taxon>
        <taxon>Embryophyta</taxon>
        <taxon>Tracheophyta</taxon>
        <taxon>Spermatophyta</taxon>
        <taxon>Magnoliopsida</taxon>
        <taxon>eudicotyledons</taxon>
        <taxon>Gunneridae</taxon>
        <taxon>Pentapetalae</taxon>
        <taxon>rosids</taxon>
        <taxon>fabids</taxon>
        <taxon>Malpighiales</taxon>
        <taxon>Salicaceae</taxon>
        <taxon>Saliceae</taxon>
        <taxon>Populus</taxon>
    </lineage>
</organism>
<dbReference type="Pfam" id="PF00940">
    <property type="entry name" value="RNA_pol"/>
    <property type="match status" value="1"/>
</dbReference>
<dbReference type="FunCoup" id="A0A2K2AT16">
    <property type="interactions" value="2719"/>
</dbReference>
<dbReference type="GO" id="GO:0006390">
    <property type="term" value="P:mitochondrial transcription"/>
    <property type="evidence" value="ECO:0000318"/>
    <property type="project" value="GO_Central"/>
</dbReference>
<dbReference type="Gene3D" id="1.10.287.260">
    <property type="match status" value="1"/>
</dbReference>
<keyword evidence="7 9" id="KW-0804">Transcription</keyword>
<protein>
    <recommendedName>
        <fullName evidence="2 9">DNA-directed RNA polymerase</fullName>
        <ecNumber evidence="2 9">2.7.7.6</ecNumber>
    </recommendedName>
</protein>
<dbReference type="FunFam" id="1.10.287.260:FF:000001">
    <property type="entry name" value="DNA-directed RNA polymerase"/>
    <property type="match status" value="1"/>
</dbReference>
<comment type="function">
    <text evidence="9">DNA-dependent RNA polymerase catalyzes the transcription of DNA into RNA using the four ribonucleoside triphosphates as substrates.</text>
</comment>
<gene>
    <name evidence="10" type="ORF">POPTR_004G111000v4</name>
</gene>
<dbReference type="SUPFAM" id="SSF56672">
    <property type="entry name" value="DNA/RNA polymerases"/>
    <property type="match status" value="1"/>
</dbReference>
<dbReference type="InterPro" id="IPR024075">
    <property type="entry name" value="DNA-dir_RNA_pol_helix_hairp_sf"/>
</dbReference>
<dbReference type="EMBL" id="CM009293">
    <property type="protein sequence ID" value="PNT40678.2"/>
    <property type="molecule type" value="Genomic_DNA"/>
</dbReference>
<evidence type="ECO:0000256" key="4">
    <source>
        <dbReference type="ARBA" id="ARBA00022679"/>
    </source>
</evidence>
<dbReference type="ExpressionAtlas" id="A0A2K2AT16">
    <property type="expression patterns" value="baseline and differential"/>
</dbReference>
<evidence type="ECO:0000256" key="2">
    <source>
        <dbReference type="ARBA" id="ARBA00012418"/>
    </source>
</evidence>
<dbReference type="FunFam" id="1.10.287.280:FF:000001">
    <property type="entry name" value="DNA-directed RNA polymerase"/>
    <property type="match status" value="1"/>
</dbReference>
<keyword evidence="11" id="KW-1185">Reference proteome</keyword>
<evidence type="ECO:0000256" key="7">
    <source>
        <dbReference type="ARBA" id="ARBA00023163"/>
    </source>
</evidence>
<keyword evidence="5 9" id="KW-0548">Nucleotidyltransferase</keyword>
<dbReference type="EC" id="2.7.7.6" evidence="2 9"/>
<keyword evidence="3 9" id="KW-0240">DNA-directed RNA polymerase</keyword>
<name>A0A2K2AT16_POPTR</name>
<keyword evidence="6" id="KW-0809">Transit peptide</keyword>
<comment type="similarity">
    <text evidence="1 9">Belongs to the phage and mitochondrial RNA polymerase family.</text>
</comment>
<dbReference type="FunFam" id="1.10.150.20:FF:000027">
    <property type="entry name" value="DNA-directed RNA polymerase"/>
    <property type="match status" value="1"/>
</dbReference>
<dbReference type="InterPro" id="IPR002092">
    <property type="entry name" value="DNA-dir_Rpol_phage-type"/>
</dbReference>
<dbReference type="Pfam" id="PF14700">
    <property type="entry name" value="RPOL_N"/>
    <property type="match status" value="1"/>
</dbReference>
<dbReference type="GO" id="GO:0034245">
    <property type="term" value="C:mitochondrial DNA-directed RNA polymerase complex"/>
    <property type="evidence" value="ECO:0000318"/>
    <property type="project" value="GO_Central"/>
</dbReference>
<dbReference type="GO" id="GO:0003677">
    <property type="term" value="F:DNA binding"/>
    <property type="evidence" value="ECO:0007669"/>
    <property type="project" value="InterPro"/>
</dbReference>
<proteinExistence type="inferred from homology"/>
<evidence type="ECO:0000256" key="1">
    <source>
        <dbReference type="ARBA" id="ARBA00009493"/>
    </source>
</evidence>
<dbReference type="PANTHER" id="PTHR10102:SF24">
    <property type="entry name" value="DNA-DIRECTED RNA POLYMERASE"/>
    <property type="match status" value="1"/>
</dbReference>
<dbReference type="PROSITE" id="PS00489">
    <property type="entry name" value="RNA_POL_PHAGE_2"/>
    <property type="match status" value="1"/>
</dbReference>
<dbReference type="GO" id="GO:0003899">
    <property type="term" value="F:DNA-directed RNA polymerase activity"/>
    <property type="evidence" value="ECO:0000318"/>
    <property type="project" value="GO_Central"/>
</dbReference>
<evidence type="ECO:0000256" key="3">
    <source>
        <dbReference type="ARBA" id="ARBA00022478"/>
    </source>
</evidence>
<dbReference type="PROSITE" id="PS00900">
    <property type="entry name" value="RNA_POL_PHAGE_1"/>
    <property type="match status" value="1"/>
</dbReference>
<dbReference type="Gene3D" id="1.10.150.20">
    <property type="entry name" value="5' to 3' exonuclease, C-terminal subdomain"/>
    <property type="match status" value="1"/>
</dbReference>
<keyword evidence="4 9" id="KW-0808">Transferase</keyword>
<dbReference type="FunFam" id="1.10.1320.10:FF:000001">
    <property type="entry name" value="DNA-directed RNA polymerase"/>
    <property type="match status" value="1"/>
</dbReference>
<dbReference type="PANTHER" id="PTHR10102">
    <property type="entry name" value="DNA-DIRECTED RNA POLYMERASE, MITOCHONDRIAL"/>
    <property type="match status" value="1"/>
</dbReference>
<dbReference type="InterPro" id="IPR046950">
    <property type="entry name" value="DNA-dir_Rpol_C_phage-type"/>
</dbReference>
<sequence length="564" mass="65127">MALAARGTRGGGSGGINGGLRPFFSYRIFISAIFTLLFLATFSILFSSHHHHHHHHHEDDSLPSSGNAYVQRTFLAVKSDPLKTRLDLIYKQANDHMTLVNAYAAYARKLKLDISKQLRMFDELAKNLTDLPLKPSYKSSLFEPGSPVDEDVLRQFEKEVKDIVKVARLMIVESKESYDNQIKIQKLKDTIFAVNELLIKAKKNGAFASLISAKSVPKSLHCLAMRLVEERVAHPEKYKEEGYKEEFEDPSLYHYAIFSDNVIAVSVLIRSVVKNAEEPWKHVFHVVTDRMNVAAMKVWFRMRPVEGGAFVGIKAVEEYRFLNSSYVPVLRQLENANMQKFYFENQAENATKDSTNMKFRNPKYLSMLNHLRFYLPEMYPKLHKILFLDDDVVVQKDLTGLWKVDLDGKVNGAVETCFGSFHRYAQYLNFSHPLIKERFNPKACAWAFGMNIFDLDAWRREKCTEQYHYWQSLNEERTLWKLGTLPPGLITFYSTTKSLDKSWHVLGLGYNPSISMDEISNAAVIHYNGNMKPWLDIAMNQYKNLWTKYVDNDMEFVQTCNFGL</sequence>
<dbReference type="AlphaFoldDB" id="A0A2K2AT16"/>
<dbReference type="InterPro" id="IPR043502">
    <property type="entry name" value="DNA/RNA_pol_sf"/>
</dbReference>
<dbReference type="InParanoid" id="A0A2K2AT16"/>
<evidence type="ECO:0000256" key="9">
    <source>
        <dbReference type="RuleBase" id="RU003805"/>
    </source>
</evidence>
<dbReference type="STRING" id="3694.A0A2K2AT16"/>
<reference evidence="10 11" key="1">
    <citation type="journal article" date="2006" name="Science">
        <title>The genome of black cottonwood, Populus trichocarpa (Torr. &amp; Gray).</title>
        <authorList>
            <person name="Tuskan G.A."/>
            <person name="Difazio S."/>
            <person name="Jansson S."/>
            <person name="Bohlmann J."/>
            <person name="Grigoriev I."/>
            <person name="Hellsten U."/>
            <person name="Putnam N."/>
            <person name="Ralph S."/>
            <person name="Rombauts S."/>
            <person name="Salamov A."/>
            <person name="Schein J."/>
            <person name="Sterck L."/>
            <person name="Aerts A."/>
            <person name="Bhalerao R.R."/>
            <person name="Bhalerao R.P."/>
            <person name="Blaudez D."/>
            <person name="Boerjan W."/>
            <person name="Brun A."/>
            <person name="Brunner A."/>
            <person name="Busov V."/>
            <person name="Campbell M."/>
            <person name="Carlson J."/>
            <person name="Chalot M."/>
            <person name="Chapman J."/>
            <person name="Chen G.L."/>
            <person name="Cooper D."/>
            <person name="Coutinho P.M."/>
            <person name="Couturier J."/>
            <person name="Covert S."/>
            <person name="Cronk Q."/>
            <person name="Cunningham R."/>
            <person name="Davis J."/>
            <person name="Degroeve S."/>
            <person name="Dejardin A."/>
            <person name="Depamphilis C."/>
            <person name="Detter J."/>
            <person name="Dirks B."/>
            <person name="Dubchak I."/>
            <person name="Duplessis S."/>
            <person name="Ehlting J."/>
            <person name="Ellis B."/>
            <person name="Gendler K."/>
            <person name="Goodstein D."/>
            <person name="Gribskov M."/>
            <person name="Grimwood J."/>
            <person name="Groover A."/>
            <person name="Gunter L."/>
            <person name="Hamberger B."/>
            <person name="Heinze B."/>
            <person name="Helariutta Y."/>
            <person name="Henrissat B."/>
            <person name="Holligan D."/>
            <person name="Holt R."/>
            <person name="Huang W."/>
            <person name="Islam-Faridi N."/>
            <person name="Jones S."/>
            <person name="Jones-Rhoades M."/>
            <person name="Jorgensen R."/>
            <person name="Joshi C."/>
            <person name="Kangasjarvi J."/>
            <person name="Karlsson J."/>
            <person name="Kelleher C."/>
            <person name="Kirkpatrick R."/>
            <person name="Kirst M."/>
            <person name="Kohler A."/>
            <person name="Kalluri U."/>
            <person name="Larimer F."/>
            <person name="Leebens-Mack J."/>
            <person name="Leple J.C."/>
            <person name="Locascio P."/>
            <person name="Lou Y."/>
            <person name="Lucas S."/>
            <person name="Martin F."/>
            <person name="Montanini B."/>
            <person name="Napoli C."/>
            <person name="Nelson D.R."/>
            <person name="Nelson C."/>
            <person name="Nieminen K."/>
            <person name="Nilsson O."/>
            <person name="Pereda V."/>
            <person name="Peter G."/>
            <person name="Philippe R."/>
            <person name="Pilate G."/>
            <person name="Poliakov A."/>
            <person name="Razumovskaya J."/>
            <person name="Richardson P."/>
            <person name="Rinaldi C."/>
            <person name="Ritland K."/>
            <person name="Rouze P."/>
            <person name="Ryaboy D."/>
            <person name="Schmutz J."/>
            <person name="Schrader J."/>
            <person name="Segerman B."/>
            <person name="Shin H."/>
            <person name="Siddiqui A."/>
            <person name="Sterky F."/>
            <person name="Terry A."/>
            <person name="Tsai C.J."/>
            <person name="Uberbacher E."/>
            <person name="Unneberg P."/>
            <person name="Vahala J."/>
            <person name="Wall K."/>
            <person name="Wessler S."/>
            <person name="Yang G."/>
            <person name="Yin T."/>
            <person name="Douglas C."/>
            <person name="Marra M."/>
            <person name="Sandberg G."/>
            <person name="Van de Peer Y."/>
            <person name="Rokhsar D."/>
        </authorList>
    </citation>
    <scope>NUCLEOTIDE SEQUENCE [LARGE SCALE GENOMIC DNA]</scope>
    <source>
        <strain evidence="11">cv. Nisqually</strain>
    </source>
</reference>
<dbReference type="InterPro" id="IPR029262">
    <property type="entry name" value="RPOL_N"/>
</dbReference>
<comment type="caution">
    <text evidence="10">The sequence shown here is derived from an EMBL/GenBank/DDBJ whole genome shotgun (WGS) entry which is preliminary data.</text>
</comment>
<dbReference type="Gene3D" id="1.10.287.280">
    <property type="match status" value="1"/>
</dbReference>
<evidence type="ECO:0000313" key="11">
    <source>
        <dbReference type="Proteomes" id="UP000006729"/>
    </source>
</evidence>
<evidence type="ECO:0000256" key="5">
    <source>
        <dbReference type="ARBA" id="ARBA00022695"/>
    </source>
</evidence>
<dbReference type="InterPro" id="IPR037159">
    <property type="entry name" value="RNA_POL_N_sf"/>
</dbReference>
<evidence type="ECO:0000313" key="10">
    <source>
        <dbReference type="EMBL" id="PNT40678.2"/>
    </source>
</evidence>